<name>A0A7J0BW51_9BACT</name>
<protein>
    <submittedName>
        <fullName evidence="3">Uncharacterized protein</fullName>
    </submittedName>
</protein>
<feature type="transmembrane region" description="Helical" evidence="2">
    <location>
        <begin position="28"/>
        <end position="52"/>
    </location>
</feature>
<feature type="transmembrane region" description="Helical" evidence="2">
    <location>
        <begin position="139"/>
        <end position="156"/>
    </location>
</feature>
<reference evidence="3 4" key="1">
    <citation type="submission" date="2020-05" db="EMBL/GenBank/DDBJ databases">
        <title>Draft genome sequence of Desulfovibrio psychrotolerans JS1T.</title>
        <authorList>
            <person name="Ueno A."/>
            <person name="Tamazawa S."/>
            <person name="Tamamura S."/>
            <person name="Murakami T."/>
            <person name="Kiyama T."/>
            <person name="Inomata H."/>
            <person name="Amano Y."/>
            <person name="Miyakawa K."/>
            <person name="Tamaki H."/>
            <person name="Naganuma T."/>
            <person name="Kaneko K."/>
        </authorList>
    </citation>
    <scope>NUCLEOTIDE SEQUENCE [LARGE SCALE GENOMIC DNA]</scope>
    <source>
        <strain evidence="3 4">JS1</strain>
    </source>
</reference>
<keyword evidence="4" id="KW-1185">Reference proteome</keyword>
<feature type="region of interest" description="Disordered" evidence="1">
    <location>
        <begin position="191"/>
        <end position="255"/>
    </location>
</feature>
<evidence type="ECO:0000313" key="3">
    <source>
        <dbReference type="EMBL" id="GFM37939.1"/>
    </source>
</evidence>
<dbReference type="RefSeq" id="WP_174410553.1">
    <property type="nucleotide sequence ID" value="NZ_BLVP01000010.1"/>
</dbReference>
<dbReference type="AlphaFoldDB" id="A0A7J0BW51"/>
<comment type="caution">
    <text evidence="3">The sequence shown here is derived from an EMBL/GenBank/DDBJ whole genome shotgun (WGS) entry which is preliminary data.</text>
</comment>
<dbReference type="Proteomes" id="UP000503820">
    <property type="component" value="Unassembled WGS sequence"/>
</dbReference>
<sequence>MDFSSLLQMVDPVLIAPYRWLEPAEAGFWLGTAILSLWILLVGEIFLSLVYLCNRRHYASLSTKMVHMHNLSVEAIVSKDKASYKATNKFANDYFGKYFFSQAALFSVSILPLPFAMAWLQSRFEGIAVHTVPYFDKPLGYTFVVLACYIPLRYGLSRIRQHIPLLRRVARMRTEDAKAIEPMRHWSDLFGQKPTDTNEVTNGAAHPETGTETPAAVAETARLCADEQASAGATDKRDRKNTAMAPVPESAGGTA</sequence>
<feature type="transmembrane region" description="Helical" evidence="2">
    <location>
        <begin position="98"/>
        <end position="119"/>
    </location>
</feature>
<keyword evidence="2" id="KW-1133">Transmembrane helix</keyword>
<evidence type="ECO:0000313" key="4">
    <source>
        <dbReference type="Proteomes" id="UP000503820"/>
    </source>
</evidence>
<organism evidence="3 4">
    <name type="scientific">Desulfovibrio psychrotolerans</name>
    <dbReference type="NCBI Taxonomy" id="415242"/>
    <lineage>
        <taxon>Bacteria</taxon>
        <taxon>Pseudomonadati</taxon>
        <taxon>Thermodesulfobacteriota</taxon>
        <taxon>Desulfovibrionia</taxon>
        <taxon>Desulfovibrionales</taxon>
        <taxon>Desulfovibrionaceae</taxon>
        <taxon>Desulfovibrio</taxon>
    </lineage>
</organism>
<evidence type="ECO:0000256" key="2">
    <source>
        <dbReference type="SAM" id="Phobius"/>
    </source>
</evidence>
<keyword evidence="2" id="KW-0812">Transmembrane</keyword>
<dbReference type="EMBL" id="BLVP01000010">
    <property type="protein sequence ID" value="GFM37939.1"/>
    <property type="molecule type" value="Genomic_DNA"/>
</dbReference>
<evidence type="ECO:0000256" key="1">
    <source>
        <dbReference type="SAM" id="MobiDB-lite"/>
    </source>
</evidence>
<proteinExistence type="predicted"/>
<keyword evidence="2" id="KW-0472">Membrane</keyword>
<accession>A0A7J0BW51</accession>
<gene>
    <name evidence="3" type="ORF">DSM19430T_26230</name>
</gene>